<reference evidence="2 3" key="1">
    <citation type="submission" date="2018-11" db="EMBL/GenBank/DDBJ databases">
        <authorList>
            <person name="Zhou Z."/>
            <person name="Wang G."/>
        </authorList>
    </citation>
    <scope>NUCLEOTIDE SEQUENCE [LARGE SCALE GENOMIC DNA]</scope>
    <source>
        <strain evidence="2 3">KCTC52004</strain>
    </source>
</reference>
<keyword evidence="1" id="KW-0732">Signal</keyword>
<evidence type="ECO:0000256" key="1">
    <source>
        <dbReference type="SAM" id="SignalP"/>
    </source>
</evidence>
<evidence type="ECO:0000313" key="2">
    <source>
        <dbReference type="EMBL" id="RRB07870.1"/>
    </source>
</evidence>
<sequence>MKNCIIGFLALSIIWTSASPQPSIQPVTPAGSQSQQSILPQFVNAPDSTFTWTLIKRVESPQGTFLSLFLQSQTWRTIPWKHRLYVFSPPAVSTQTGFLTLQTDFDTNQAQAALQQLAMETGVPCAILCDIPNQPLFDGKEEEELINYTFEQFLATKDATWPLLLPMVKATVRAMDVLQAASQQHHLPLLKRFMVAGHSKRGHTAWLTAAVDKRVVGLIAQGFNTLNSAAQIPHYFATYGALDQSALAAKHVIEQINTPAGQQLLNIVDAYTYRQQLTMPKLVIVGTNDDYTPVDALNLYWPGLSGSKSVLSLPNTGHVGANHDARLYPTAYAFIERVSQGQPMPTVESTLDPTPLGFRLVVTTKDSAVSARVWIAHSPTRDFRNVQWEMKPITLMNSTTGQNPTRHQYQFDLKKTSSENQAIIAEVEFADSTRRFWLSTIPYVLNAR</sequence>
<dbReference type="PANTHER" id="PTHR31497">
    <property type="entry name" value="AUTOCRINE PROLIFERATION REPRESSOR PROTEIN A"/>
    <property type="match status" value="1"/>
</dbReference>
<evidence type="ECO:0008006" key="4">
    <source>
        <dbReference type="Google" id="ProtNLM"/>
    </source>
</evidence>
<evidence type="ECO:0000313" key="3">
    <source>
        <dbReference type="Proteomes" id="UP000271925"/>
    </source>
</evidence>
<dbReference type="Proteomes" id="UP000271925">
    <property type="component" value="Unassembled WGS sequence"/>
</dbReference>
<dbReference type="PANTHER" id="PTHR31497:SF0">
    <property type="entry name" value="AUTOCRINE PROLIFERATION REPRESSOR PROTEIN A"/>
    <property type="match status" value="1"/>
</dbReference>
<feature type="chain" id="PRO_5018291118" description="PhoPQ-activated pathogenicity-like protein PqaA type" evidence="1">
    <location>
        <begin position="19"/>
        <end position="448"/>
    </location>
</feature>
<dbReference type="EMBL" id="RQJO01000007">
    <property type="protein sequence ID" value="RRB07870.1"/>
    <property type="molecule type" value="Genomic_DNA"/>
</dbReference>
<organism evidence="2 3">
    <name type="scientific">Larkinella rosea</name>
    <dbReference type="NCBI Taxonomy" id="2025312"/>
    <lineage>
        <taxon>Bacteria</taxon>
        <taxon>Pseudomonadati</taxon>
        <taxon>Bacteroidota</taxon>
        <taxon>Cytophagia</taxon>
        <taxon>Cytophagales</taxon>
        <taxon>Spirosomataceae</taxon>
        <taxon>Larkinella</taxon>
    </lineage>
</organism>
<proteinExistence type="predicted"/>
<comment type="caution">
    <text evidence="2">The sequence shown here is derived from an EMBL/GenBank/DDBJ whole genome shotgun (WGS) entry which is preliminary data.</text>
</comment>
<name>A0A3P1C3A1_9BACT</name>
<dbReference type="InterPro" id="IPR029058">
    <property type="entry name" value="AB_hydrolase_fold"/>
</dbReference>
<accession>A0A3P1C3A1</accession>
<gene>
    <name evidence="2" type="ORF">EHT25_08865</name>
</gene>
<dbReference type="OrthoDB" id="8950502at2"/>
<dbReference type="RefSeq" id="WP_124873398.1">
    <property type="nucleotide sequence ID" value="NZ_RQJO01000007.1"/>
</dbReference>
<protein>
    <recommendedName>
        <fullName evidence="4">PhoPQ-activated pathogenicity-like protein PqaA type</fullName>
    </recommendedName>
</protein>
<dbReference type="InterPro" id="IPR009199">
    <property type="entry name" value="PhoPQ-act_pathogen-rel_PqaA"/>
</dbReference>
<dbReference type="AlphaFoldDB" id="A0A3P1C3A1"/>
<dbReference type="SUPFAM" id="SSF53474">
    <property type="entry name" value="alpha/beta-Hydrolases"/>
    <property type="match status" value="1"/>
</dbReference>
<dbReference type="Gene3D" id="3.40.50.1820">
    <property type="entry name" value="alpha/beta hydrolase"/>
    <property type="match status" value="1"/>
</dbReference>
<feature type="signal peptide" evidence="1">
    <location>
        <begin position="1"/>
        <end position="18"/>
    </location>
</feature>
<dbReference type="Pfam" id="PF10142">
    <property type="entry name" value="PhoPQ_related"/>
    <property type="match status" value="1"/>
</dbReference>
<keyword evidence="3" id="KW-1185">Reference proteome</keyword>